<accession>A0A1H4YMF2</accession>
<name>A0A1H4YMF2_PSETA</name>
<comment type="caution">
    <text evidence="1">The sequence shown here is derived from an EMBL/GenBank/DDBJ whole genome shotgun (WGS) entry which is preliminary data.</text>
</comment>
<gene>
    <name evidence="1" type="ORF">SAMN04490203_4009</name>
</gene>
<sequence length="45" mass="4892">MATINVEKTMPFYKQVAQLSLLFCTALVMLAAATALTMEFAHGTL</sequence>
<dbReference type="RefSeq" id="WP_162837545.1">
    <property type="nucleotide sequence ID" value="NZ_FNRS01000001.1"/>
</dbReference>
<dbReference type="Proteomes" id="UP000183155">
    <property type="component" value="Unassembled WGS sequence"/>
</dbReference>
<proteinExistence type="predicted"/>
<evidence type="ECO:0000313" key="2">
    <source>
        <dbReference type="Proteomes" id="UP000183155"/>
    </source>
</evidence>
<evidence type="ECO:0000313" key="1">
    <source>
        <dbReference type="EMBL" id="SED18261.1"/>
    </source>
</evidence>
<organism evidence="1 2">
    <name type="scientific">Pseudomonas taetrolens</name>
    <dbReference type="NCBI Taxonomy" id="47884"/>
    <lineage>
        <taxon>Bacteria</taxon>
        <taxon>Pseudomonadati</taxon>
        <taxon>Pseudomonadota</taxon>
        <taxon>Gammaproteobacteria</taxon>
        <taxon>Pseudomonadales</taxon>
        <taxon>Pseudomonadaceae</taxon>
        <taxon>Pseudomonas</taxon>
    </lineage>
</organism>
<keyword evidence="2" id="KW-1185">Reference proteome</keyword>
<dbReference type="EMBL" id="FNRS01000001">
    <property type="protein sequence ID" value="SED18261.1"/>
    <property type="molecule type" value="Genomic_DNA"/>
</dbReference>
<reference evidence="1 2" key="1">
    <citation type="submission" date="2016-10" db="EMBL/GenBank/DDBJ databases">
        <authorList>
            <person name="Varghese N."/>
            <person name="Submissions S."/>
        </authorList>
    </citation>
    <scope>NUCLEOTIDE SEQUENCE [LARGE SCALE GENOMIC DNA]</scope>
    <source>
        <strain evidence="1 2">BS3652</strain>
    </source>
</reference>
<protein>
    <submittedName>
        <fullName evidence="1">Uncharacterized protein</fullName>
    </submittedName>
</protein>